<dbReference type="PANTHER" id="PTHR46394">
    <property type="entry name" value="ANNEXIN"/>
    <property type="match status" value="1"/>
</dbReference>
<dbReference type="InterPro" id="IPR002641">
    <property type="entry name" value="PNPLA_dom"/>
</dbReference>
<dbReference type="InterPro" id="IPR052580">
    <property type="entry name" value="Lipid_Hydrolase"/>
</dbReference>
<dbReference type="PANTHER" id="PTHR46394:SF1">
    <property type="entry name" value="PNPLA DOMAIN-CONTAINING PROTEIN"/>
    <property type="match status" value="1"/>
</dbReference>
<gene>
    <name evidence="4" type="ORF">Lsai_0342</name>
</gene>
<name>A0A0W0YTK9_9GAMM</name>
<dbReference type="eggNOG" id="COG1752">
    <property type="taxonomic scope" value="Bacteria"/>
</dbReference>
<evidence type="ECO:0000313" key="4">
    <source>
        <dbReference type="EMBL" id="KTD60232.1"/>
    </source>
</evidence>
<proteinExistence type="predicted"/>
<evidence type="ECO:0000256" key="2">
    <source>
        <dbReference type="PROSITE-ProRule" id="PRU01161"/>
    </source>
</evidence>
<reference evidence="4 5" key="1">
    <citation type="submission" date="2015-11" db="EMBL/GenBank/DDBJ databases">
        <title>Genomic analysis of 38 Legionella species identifies large and diverse effector repertoires.</title>
        <authorList>
            <person name="Burstein D."/>
            <person name="Amaro F."/>
            <person name="Zusman T."/>
            <person name="Lifshitz Z."/>
            <person name="Cohen O."/>
            <person name="Gilbert J.A."/>
            <person name="Pupko T."/>
            <person name="Shuman H.A."/>
            <person name="Segal G."/>
        </authorList>
    </citation>
    <scope>NUCLEOTIDE SEQUENCE [LARGE SCALE GENOMIC DNA]</scope>
    <source>
        <strain evidence="4 5">Mt.St.Helens-4</strain>
    </source>
</reference>
<dbReference type="RefSeq" id="WP_027269906.1">
    <property type="nucleotide sequence ID" value="NZ_CAAAJE010000005.1"/>
</dbReference>
<evidence type="ECO:0000256" key="1">
    <source>
        <dbReference type="ARBA" id="ARBA00023098"/>
    </source>
</evidence>
<keyword evidence="2" id="KW-0442">Lipid degradation</keyword>
<evidence type="ECO:0000259" key="3">
    <source>
        <dbReference type="PROSITE" id="PS51635"/>
    </source>
</evidence>
<dbReference type="InterPro" id="IPR016035">
    <property type="entry name" value="Acyl_Trfase/lysoPLipase"/>
</dbReference>
<dbReference type="PROSITE" id="PS51635">
    <property type="entry name" value="PNPLA"/>
    <property type="match status" value="1"/>
</dbReference>
<keyword evidence="1 2" id="KW-0443">Lipid metabolism</keyword>
<dbReference type="AlphaFoldDB" id="A0A0W0YTK9"/>
<comment type="caution">
    <text evidence="2">Lacks conserved residue(s) required for the propagation of feature annotation.</text>
</comment>
<accession>A0A0W0YTK9</accession>
<dbReference type="GO" id="GO:0016787">
    <property type="term" value="F:hydrolase activity"/>
    <property type="evidence" value="ECO:0007669"/>
    <property type="project" value="UniProtKB-UniRule"/>
</dbReference>
<feature type="active site" description="Nucleophile" evidence="2">
    <location>
        <position position="340"/>
    </location>
</feature>
<comment type="caution">
    <text evidence="4">The sequence shown here is derived from an EMBL/GenBank/DDBJ whole genome shotgun (WGS) entry which is preliminary data.</text>
</comment>
<dbReference type="CDD" id="cd07207">
    <property type="entry name" value="Pat_ExoU_VipD_like"/>
    <property type="match status" value="1"/>
</dbReference>
<dbReference type="Pfam" id="PF01734">
    <property type="entry name" value="Patatin"/>
    <property type="match status" value="1"/>
</dbReference>
<sequence>MTPQHIISQLLESDSFQYPQNLELLKKIIITAYLGRLQINGLPPDNQIALGNYLFDNEQLIFDFTRLSDEKRAIFLHWFLEPHQKEKTKTFLSGSTVNEYRGFTAEVSLTWWGRIKSWIEGTYLEYWKISDLNLSLKNISQYKLTGIEMCHGSHGILIGFHQFLVPGTGTKYKDPNDPQQEPLGNTKRVFITDKLVDRLISLNIKNIKFESICKNPHPQSIEVTDPQERLDKMYDYRKMQRFMSLKPWYIRMWSWLFPWLTEEKEKSKAIKEKQIVPLYETKKLEIFRFLKSHQILVREKKPNIENIVFCGGGAKIYAHVGVCKALNKAKIFPEKFAGSSAGAIMALMCYLGYTGDEIEELFKHFKHEHLVHFDINLNGISEAHSLKTALDFAITYKLNQIITQYQIPYPEGKITFATLEMIRQKCPGCGIGKELVVTATNKRQGSTRYFSLVRSPHFEVSEAVKISASFPIVYRSTLIDGEEHNDGGVLNNFPTEAFFDDHSTLLESEYGNNLKVLAVKFDDGPERKAIDRVMDKVYRENVILNGIYTLLTGVSDPASGWERDRLKLRKYACQSIVINVDNVSSSSFSVSEKSRKEMIESGYKETLNYLNMRYHKNELQEYENEEYMYSTFSSLGELLSYCCYRGDKYWFDVVYQLIEESTAPNQSELMKQAEELKALYFNHSNAVIQSPKHEENPFTFFGNETLQSSVSSIRSEHHKILLAVFPIFLKLSQDLLKDSADKKFFDDARHAFSLKSPFACLKHFAKIRKETHVIIPIVINLLKELKENPSEKVYNALNQLLQLLTSSKNLYKEEYFARWDLTFSQSMRLLNVISDNSHPHYRLIRSISRKCEPMQRVVAGVFCEDYDDFEREEAFSYTV</sequence>
<dbReference type="GO" id="GO:0016042">
    <property type="term" value="P:lipid catabolic process"/>
    <property type="evidence" value="ECO:0007669"/>
    <property type="project" value="UniProtKB-UniRule"/>
</dbReference>
<dbReference type="Proteomes" id="UP000054621">
    <property type="component" value="Unassembled WGS sequence"/>
</dbReference>
<feature type="active site" description="Proton acceptor" evidence="2">
    <location>
        <position position="486"/>
    </location>
</feature>
<feature type="short sequence motif" description="DGA/G" evidence="2">
    <location>
        <begin position="486"/>
        <end position="488"/>
    </location>
</feature>
<protein>
    <submittedName>
        <fullName evidence="4">Phospholipase, patatin family</fullName>
    </submittedName>
</protein>
<dbReference type="SUPFAM" id="SSF52151">
    <property type="entry name" value="FabD/lysophospholipase-like"/>
    <property type="match status" value="1"/>
</dbReference>
<feature type="short sequence motif" description="GXSXG" evidence="2">
    <location>
        <begin position="338"/>
        <end position="342"/>
    </location>
</feature>
<dbReference type="STRING" id="28087.Lsai_0342"/>
<evidence type="ECO:0000313" key="5">
    <source>
        <dbReference type="Proteomes" id="UP000054621"/>
    </source>
</evidence>
<keyword evidence="2" id="KW-0378">Hydrolase</keyword>
<dbReference type="NCBIfam" id="NF043045">
    <property type="entry name" value="T4SS_VpdC"/>
    <property type="match status" value="1"/>
</dbReference>
<dbReference type="OrthoDB" id="5650221at2"/>
<organism evidence="4 5">
    <name type="scientific">Legionella sainthelensi</name>
    <dbReference type="NCBI Taxonomy" id="28087"/>
    <lineage>
        <taxon>Bacteria</taxon>
        <taxon>Pseudomonadati</taxon>
        <taxon>Pseudomonadota</taxon>
        <taxon>Gammaproteobacteria</taxon>
        <taxon>Legionellales</taxon>
        <taxon>Legionellaceae</taxon>
        <taxon>Legionella</taxon>
    </lineage>
</organism>
<dbReference type="InterPro" id="IPR049988">
    <property type="entry name" value="T4SS_VpdC"/>
</dbReference>
<dbReference type="Gene3D" id="3.40.1090.10">
    <property type="entry name" value="Cytosolic phospholipase A2 catalytic domain"/>
    <property type="match status" value="2"/>
</dbReference>
<dbReference type="EMBL" id="LNYV01000003">
    <property type="protein sequence ID" value="KTD60232.1"/>
    <property type="molecule type" value="Genomic_DNA"/>
</dbReference>
<dbReference type="PATRIC" id="fig|28087.4.peg.355"/>
<feature type="domain" description="PNPLA" evidence="3">
    <location>
        <begin position="307"/>
        <end position="499"/>
    </location>
</feature>